<proteinExistence type="predicted"/>
<dbReference type="SUPFAM" id="SSF110849">
    <property type="entry name" value="ParB/Sulfiredoxin"/>
    <property type="match status" value="1"/>
</dbReference>
<dbReference type="InterPro" id="IPR036086">
    <property type="entry name" value="ParB/Sulfiredoxin_sf"/>
</dbReference>
<accession>A0ABM7VL11</accession>
<gene>
    <name evidence="1" type="ORF">PEPS_39750</name>
</gene>
<sequence>MAKKFQMAKEKNVAKKATSNFLGDSKEVIKSNIIINDELKQMIPALQKEEYEQLEANILEEGLREPILIWKTDGQYVLVDGHNRYSITQKHQLHFDFKLLEFKNMEAAKDWMINNQLGRRNLTDEQRAYFIGLRYQREKGTQGGQKRTGDQHQVATSVKTEVRLAEEYKTSPKSVRNNADYATGVDLIGKTDPALKESILSGDTKIRKSDVQGLAKLTETEVKEQAETIQQLISKHKPLKKPSVKKTLTPTDIKKKEINKVLRRIDSNSTPEDFHQLRNLIDQLQEITNSPT</sequence>
<dbReference type="EMBL" id="AP025295">
    <property type="protein sequence ID" value="BDD01695.1"/>
    <property type="molecule type" value="Genomic_DNA"/>
</dbReference>
<dbReference type="Proteomes" id="UP001354989">
    <property type="component" value="Plasmid pPP3"/>
</dbReference>
<keyword evidence="1" id="KW-0614">Plasmid</keyword>
<evidence type="ECO:0000313" key="2">
    <source>
        <dbReference type="Proteomes" id="UP001354989"/>
    </source>
</evidence>
<protein>
    <recommendedName>
        <fullName evidence="3">ParB/Sulfiredoxin domain-containing protein</fullName>
    </recommendedName>
</protein>
<keyword evidence="2" id="KW-1185">Reference proteome</keyword>
<evidence type="ECO:0008006" key="3">
    <source>
        <dbReference type="Google" id="ProtNLM"/>
    </source>
</evidence>
<organism evidence="1 2">
    <name type="scientific">Persicobacter psychrovividus</name>
    <dbReference type="NCBI Taxonomy" id="387638"/>
    <lineage>
        <taxon>Bacteria</taxon>
        <taxon>Pseudomonadati</taxon>
        <taxon>Bacteroidota</taxon>
        <taxon>Cytophagia</taxon>
        <taxon>Cytophagales</taxon>
        <taxon>Persicobacteraceae</taxon>
        <taxon>Persicobacter</taxon>
    </lineage>
</organism>
<dbReference type="Gene3D" id="3.90.1530.10">
    <property type="entry name" value="Conserved hypothetical protein from pyrococcus furiosus pfu- 392566-001, ParB domain"/>
    <property type="match status" value="1"/>
</dbReference>
<geneLocation type="plasmid" evidence="1 2">
    <name>pPP3</name>
</geneLocation>
<evidence type="ECO:0000313" key="1">
    <source>
        <dbReference type="EMBL" id="BDD01695.1"/>
    </source>
</evidence>
<name>A0ABM7VL11_9BACT</name>
<reference evidence="1 2" key="1">
    <citation type="submission" date="2021-12" db="EMBL/GenBank/DDBJ databases">
        <title>Genome sequencing of bacteria with rrn-lacking chromosome and rrn-plasmid.</title>
        <authorList>
            <person name="Anda M."/>
            <person name="Iwasaki W."/>
        </authorList>
    </citation>
    <scope>NUCLEOTIDE SEQUENCE [LARGE SCALE GENOMIC DNA]</scope>
    <source>
        <strain evidence="1 2">NBRC 101262</strain>
        <plasmid evidence="1 2">pPP3</plasmid>
    </source>
</reference>